<dbReference type="AlphaFoldDB" id="A0A917RLY7"/>
<dbReference type="RefSeq" id="WP_058856615.1">
    <property type="nucleotide sequence ID" value="NZ_BMMH01000005.1"/>
</dbReference>
<protein>
    <recommendedName>
        <fullName evidence="3">Phage tail protein</fullName>
    </recommendedName>
</protein>
<dbReference type="Proteomes" id="UP000638263">
    <property type="component" value="Unassembled WGS sequence"/>
</dbReference>
<organism evidence="1 2">
    <name type="scientific">Nocardia jinanensis</name>
    <dbReference type="NCBI Taxonomy" id="382504"/>
    <lineage>
        <taxon>Bacteria</taxon>
        <taxon>Bacillati</taxon>
        <taxon>Actinomycetota</taxon>
        <taxon>Actinomycetes</taxon>
        <taxon>Mycobacteriales</taxon>
        <taxon>Nocardiaceae</taxon>
        <taxon>Nocardia</taxon>
    </lineage>
</organism>
<evidence type="ECO:0008006" key="3">
    <source>
        <dbReference type="Google" id="ProtNLM"/>
    </source>
</evidence>
<dbReference type="InterPro" id="IPR011748">
    <property type="entry name" value="Unchr_phage_tail-like"/>
</dbReference>
<evidence type="ECO:0000313" key="1">
    <source>
        <dbReference type="EMBL" id="GGL14625.1"/>
    </source>
</evidence>
<evidence type="ECO:0000313" key="2">
    <source>
        <dbReference type="Proteomes" id="UP000638263"/>
    </source>
</evidence>
<proteinExistence type="predicted"/>
<keyword evidence="2" id="KW-1185">Reference proteome</keyword>
<comment type="caution">
    <text evidence="1">The sequence shown here is derived from an EMBL/GenBank/DDBJ whole genome shotgun (WGS) entry which is preliminary data.</text>
</comment>
<dbReference type="EMBL" id="BMMH01000005">
    <property type="protein sequence ID" value="GGL14625.1"/>
    <property type="molecule type" value="Genomic_DNA"/>
</dbReference>
<dbReference type="Pfam" id="PF09684">
    <property type="entry name" value="Tail_P2_I"/>
    <property type="match status" value="1"/>
</dbReference>
<dbReference type="InterPro" id="IPR006521">
    <property type="entry name" value="Tail_protein_I"/>
</dbReference>
<name>A0A917RLY7_9NOCA</name>
<gene>
    <name evidence="1" type="ORF">GCM10011588_31450</name>
</gene>
<reference evidence="1" key="1">
    <citation type="journal article" date="2014" name="Int. J. Syst. Evol. Microbiol.">
        <title>Complete genome sequence of Corynebacterium casei LMG S-19264T (=DSM 44701T), isolated from a smear-ripened cheese.</title>
        <authorList>
            <consortium name="US DOE Joint Genome Institute (JGI-PGF)"/>
            <person name="Walter F."/>
            <person name="Albersmeier A."/>
            <person name="Kalinowski J."/>
            <person name="Ruckert C."/>
        </authorList>
    </citation>
    <scope>NUCLEOTIDE SEQUENCE</scope>
    <source>
        <strain evidence="1">CGMCC 4.3508</strain>
    </source>
</reference>
<sequence>MSGRWFLLADRPGWRASAALSDGTTYDGGALRLADTAVPSVLDCPVATRLELPCCEHAELRPAQRTVALVTGTGQVRASAGPWRIVSEEGDEVAVGPVAAVRRVPADGCAPVLEWPEDAWNPAGLVRLEDGLIGVLDVTAGLVHVIDRHGVPRGVRAAATVSGCPPPEGSTRFRTSGTAVTSALDSGAPGCRWHRVVLTGRVPPGSRVAVGVLVGDAPRTEQEIDVVEESRWSALGVFGDPELMRWDTLVRAPRGRYLWLRLTLRGDGTVTPIVDSIEVHFPRETALRYLPAVYSAGESDTLDRFLALTDSMRDSVTRHLDGFARELDARSADASSRRDLLRWLGTWVGMAGIGALPEERRRRLIGAAAELYRRRGTPDGVARHVGLWLGRRTEVLEHYRLRRWAVHDRSRLGDATRLFGREIVGRLQLDGGSAIGAFRLVSTPSPRLDPFAVYAHRFTLFVHARDDDEPDELAATAAAVAATVRPAHTVCSIAVVTPRARVGEQATLGLDAVISGPLPLARLGDRLGSNPAGATMIARDPRRADLSAVGIDARVGAGAALG</sequence>
<reference evidence="1" key="2">
    <citation type="submission" date="2020-09" db="EMBL/GenBank/DDBJ databases">
        <authorList>
            <person name="Sun Q."/>
            <person name="Zhou Y."/>
        </authorList>
    </citation>
    <scope>NUCLEOTIDE SEQUENCE</scope>
    <source>
        <strain evidence="1">CGMCC 4.3508</strain>
    </source>
</reference>
<dbReference type="NCBIfam" id="TIGR02242">
    <property type="entry name" value="tail_TIGR02242"/>
    <property type="match status" value="1"/>
</dbReference>
<accession>A0A917RLY7</accession>